<evidence type="ECO:0000256" key="2">
    <source>
        <dbReference type="ARBA" id="ARBA00006247"/>
    </source>
</evidence>
<dbReference type="Gene3D" id="3.30.70.360">
    <property type="match status" value="1"/>
</dbReference>
<keyword evidence="3" id="KW-0479">Metal-binding</keyword>
<dbReference type="RefSeq" id="WP_013257399.1">
    <property type="nucleotide sequence ID" value="NC_014365.1"/>
</dbReference>
<dbReference type="EMBL" id="CP002085">
    <property type="protein sequence ID" value="ADK83944.1"/>
    <property type="molecule type" value="Genomic_DNA"/>
</dbReference>
<protein>
    <submittedName>
        <fullName evidence="7">Peptidase M20</fullName>
    </submittedName>
</protein>
<evidence type="ECO:0000256" key="1">
    <source>
        <dbReference type="ARBA" id="ARBA00001947"/>
    </source>
</evidence>
<dbReference type="InterPro" id="IPR050072">
    <property type="entry name" value="Peptidase_M20A"/>
</dbReference>
<dbReference type="Gene3D" id="3.40.630.10">
    <property type="entry name" value="Zn peptidases"/>
    <property type="match status" value="1"/>
</dbReference>
<dbReference type="eggNOG" id="COG0624">
    <property type="taxonomic scope" value="Bacteria"/>
</dbReference>
<dbReference type="PANTHER" id="PTHR43808">
    <property type="entry name" value="ACETYLORNITHINE DEACETYLASE"/>
    <property type="match status" value="1"/>
</dbReference>
<dbReference type="SUPFAM" id="SSF53187">
    <property type="entry name" value="Zn-dependent exopeptidases"/>
    <property type="match status" value="1"/>
</dbReference>
<dbReference type="AlphaFoldDB" id="E1QEF8"/>
<proteinExistence type="inferred from homology"/>
<organism evidence="7 8">
    <name type="scientific">Desulfarculus baarsii (strain ATCC 33931 / DSM 2075 / LMG 7858 / VKM B-1802 / 2st14)</name>
    <dbReference type="NCBI Taxonomy" id="644282"/>
    <lineage>
        <taxon>Bacteria</taxon>
        <taxon>Pseudomonadati</taxon>
        <taxon>Thermodesulfobacteriota</taxon>
        <taxon>Desulfarculia</taxon>
        <taxon>Desulfarculales</taxon>
        <taxon>Desulfarculaceae</taxon>
        <taxon>Desulfarculus</taxon>
    </lineage>
</organism>
<dbReference type="InterPro" id="IPR036264">
    <property type="entry name" value="Bact_exopeptidase_dim_dom"/>
</dbReference>
<dbReference type="InterPro" id="IPR011650">
    <property type="entry name" value="Peptidase_M20_dimer"/>
</dbReference>
<dbReference type="Pfam" id="PF07687">
    <property type="entry name" value="M20_dimer"/>
    <property type="match status" value="1"/>
</dbReference>
<dbReference type="PANTHER" id="PTHR43808:SF8">
    <property type="entry name" value="PEPTIDASE M20 DIMERISATION DOMAIN-CONTAINING PROTEIN"/>
    <property type="match status" value="1"/>
</dbReference>
<dbReference type="CDD" id="cd08659">
    <property type="entry name" value="M20_ArgE_DapE-like"/>
    <property type="match status" value="1"/>
</dbReference>
<evidence type="ECO:0000313" key="7">
    <source>
        <dbReference type="EMBL" id="ADK83944.1"/>
    </source>
</evidence>
<sequence>MAAPIPTPLTIAQELVRRPSREEQGEQACADYLRGLLEAAGFAVRAIDLAPGRPNLIATLPQAKPGPALAFSGHLDTVALGQAPWSFEPCGGLVDGGRLLGRGASDMKAGVAAMVHAALRLAQGPAPRPNVALIFSAGEEHGLKGALHLAKTPGALPPVGAMLIGEPTANQPLLGHKGGLWLGVEFTGKSAHASMPHLGDNAIDKAAAAIVALGGHRFAQSHAVLGRPTLNVGLIRGGAAANIVADHCRLDLDTRLLPGMDPEAVIAELRRVMGPQARVVSRNYLPPTWTEPDHPWVAAALKLIAAQTGDRRPPGGAPYVTDASALGPALGCPTLIIGPGEPGQAHQTDEWCQCERIDQAAEIYHQLALAWPMD</sequence>
<dbReference type="InterPro" id="IPR002933">
    <property type="entry name" value="Peptidase_M20"/>
</dbReference>
<evidence type="ECO:0000313" key="8">
    <source>
        <dbReference type="Proteomes" id="UP000009047"/>
    </source>
</evidence>
<dbReference type="SUPFAM" id="SSF55031">
    <property type="entry name" value="Bacterial exopeptidase dimerisation domain"/>
    <property type="match status" value="1"/>
</dbReference>
<evidence type="ECO:0000256" key="3">
    <source>
        <dbReference type="ARBA" id="ARBA00022723"/>
    </source>
</evidence>
<dbReference type="STRING" id="644282.Deba_0572"/>
<keyword evidence="4" id="KW-0378">Hydrolase</keyword>
<evidence type="ECO:0000259" key="6">
    <source>
        <dbReference type="Pfam" id="PF07687"/>
    </source>
</evidence>
<feature type="domain" description="Peptidase M20 dimerisation" evidence="6">
    <location>
        <begin position="175"/>
        <end position="276"/>
    </location>
</feature>
<evidence type="ECO:0000256" key="5">
    <source>
        <dbReference type="ARBA" id="ARBA00022833"/>
    </source>
</evidence>
<comment type="similarity">
    <text evidence="2">Belongs to the peptidase M20A family.</text>
</comment>
<dbReference type="Proteomes" id="UP000009047">
    <property type="component" value="Chromosome"/>
</dbReference>
<evidence type="ECO:0000256" key="4">
    <source>
        <dbReference type="ARBA" id="ARBA00022801"/>
    </source>
</evidence>
<reference evidence="7 8" key="1">
    <citation type="journal article" date="2010" name="Stand. Genomic Sci.">
        <title>Complete genome sequence of Desulfarculus baarsii type strain (2st14).</title>
        <authorList>
            <person name="Sun H."/>
            <person name="Spring S."/>
            <person name="Lapidus A."/>
            <person name="Davenport K."/>
            <person name="Del Rio T.G."/>
            <person name="Tice H."/>
            <person name="Nolan M."/>
            <person name="Copeland A."/>
            <person name="Cheng J.F."/>
            <person name="Lucas S."/>
            <person name="Tapia R."/>
            <person name="Goodwin L."/>
            <person name="Pitluck S."/>
            <person name="Ivanova N."/>
            <person name="Pagani I."/>
            <person name="Mavromatis K."/>
            <person name="Ovchinnikova G."/>
            <person name="Pati A."/>
            <person name="Chen A."/>
            <person name="Palaniappan K."/>
            <person name="Hauser L."/>
            <person name="Chang Y.J."/>
            <person name="Jeffries C.D."/>
            <person name="Detter J.C."/>
            <person name="Han C."/>
            <person name="Rohde M."/>
            <person name="Brambilla E."/>
            <person name="Goker M."/>
            <person name="Woyke T."/>
            <person name="Bristow J."/>
            <person name="Eisen J.A."/>
            <person name="Markowitz V."/>
            <person name="Hugenholtz P."/>
            <person name="Kyrpides N.C."/>
            <person name="Klenk H.P."/>
            <person name="Land M."/>
        </authorList>
    </citation>
    <scope>NUCLEOTIDE SEQUENCE [LARGE SCALE GENOMIC DNA]</scope>
    <source>
        <strain evidence="8">ATCC 33931 / DSM 2075 / LMG 7858 / VKM B-1802 / 2st14</strain>
    </source>
</reference>
<dbReference type="GO" id="GO:0016787">
    <property type="term" value="F:hydrolase activity"/>
    <property type="evidence" value="ECO:0007669"/>
    <property type="project" value="UniProtKB-KW"/>
</dbReference>
<dbReference type="InterPro" id="IPR001261">
    <property type="entry name" value="ArgE/DapE_CS"/>
</dbReference>
<keyword evidence="8" id="KW-1185">Reference proteome</keyword>
<name>E1QEF8_DESB2</name>
<comment type="cofactor">
    <cofactor evidence="1">
        <name>Zn(2+)</name>
        <dbReference type="ChEBI" id="CHEBI:29105"/>
    </cofactor>
</comment>
<dbReference type="GO" id="GO:0046872">
    <property type="term" value="F:metal ion binding"/>
    <property type="evidence" value="ECO:0007669"/>
    <property type="project" value="UniProtKB-KW"/>
</dbReference>
<gene>
    <name evidence="7" type="ordered locus">Deba_0572</name>
</gene>
<dbReference type="PROSITE" id="PS00758">
    <property type="entry name" value="ARGE_DAPE_CPG2_1"/>
    <property type="match status" value="1"/>
</dbReference>
<accession>E1QEF8</accession>
<keyword evidence="5" id="KW-0862">Zinc</keyword>
<dbReference type="Pfam" id="PF01546">
    <property type="entry name" value="Peptidase_M20"/>
    <property type="match status" value="1"/>
</dbReference>
<dbReference type="PROSITE" id="PS00759">
    <property type="entry name" value="ARGE_DAPE_CPG2_2"/>
    <property type="match status" value="1"/>
</dbReference>
<dbReference type="KEGG" id="dbr:Deba_0572"/>
<dbReference type="HOGENOM" id="CLU_021802_2_2_7"/>
<dbReference type="OrthoDB" id="5486471at2"/>